<dbReference type="InterPro" id="IPR015300">
    <property type="entry name" value="DNA-bd_pseudobarrel_sf"/>
</dbReference>
<dbReference type="OrthoDB" id="668173at2759"/>
<keyword evidence="3" id="KW-0238">DNA-binding</keyword>
<feature type="region of interest" description="Disordered" evidence="6">
    <location>
        <begin position="29"/>
        <end position="51"/>
    </location>
</feature>
<accession>A0A8X8B8R2</accession>
<evidence type="ECO:0000256" key="1">
    <source>
        <dbReference type="ARBA" id="ARBA00004123"/>
    </source>
</evidence>
<sequence length="217" mass="25139">MATSTDETTKVIITREDIQAAETLVALSRDKRYHPREEDEENSSNKTCEEVDNSEETMMIIKAWNLAKPDPVENIPNNVAYMVEQFSQPIKKQLTVSDVKEDLRRLLLGKDQVNKKMRPLLTDSEIQRLTKGLDVTVYGPENVVQDMTFKMWTKGQPVLTSGWKGFVDACKLKEHCDFLHIWMFRHRETRELCFVIDKTNYSTITKPLAKEISDQIN</sequence>
<dbReference type="GO" id="GO:0005634">
    <property type="term" value="C:nucleus"/>
    <property type="evidence" value="ECO:0007669"/>
    <property type="project" value="UniProtKB-SubCell"/>
</dbReference>
<proteinExistence type="predicted"/>
<reference evidence="7 8" key="1">
    <citation type="submission" date="2020-02" db="EMBL/GenBank/DDBJ databases">
        <authorList>
            <person name="Ma Q."/>
            <person name="Huang Y."/>
            <person name="Song X."/>
            <person name="Pei D."/>
        </authorList>
    </citation>
    <scope>NUCLEOTIDE SEQUENCE [LARGE SCALE GENOMIC DNA]</scope>
    <source>
        <strain evidence="7">Sxm20200214</strain>
        <tissue evidence="7">Leaf</tissue>
    </source>
</reference>
<keyword evidence="2" id="KW-0805">Transcription regulation</keyword>
<evidence type="ECO:0000256" key="3">
    <source>
        <dbReference type="ARBA" id="ARBA00023125"/>
    </source>
</evidence>
<evidence type="ECO:0000313" key="7">
    <source>
        <dbReference type="EMBL" id="KAG2326320.1"/>
    </source>
</evidence>
<dbReference type="PANTHER" id="PTHR31541:SF59">
    <property type="entry name" value="TF-B3 DOMAIN-CONTAINING PROTEIN"/>
    <property type="match status" value="1"/>
</dbReference>
<evidence type="ECO:0008006" key="9">
    <source>
        <dbReference type="Google" id="ProtNLM"/>
    </source>
</evidence>
<evidence type="ECO:0000313" key="8">
    <source>
        <dbReference type="Proteomes" id="UP000886595"/>
    </source>
</evidence>
<dbReference type="EMBL" id="JAAMPC010000002">
    <property type="protein sequence ID" value="KAG2326320.1"/>
    <property type="molecule type" value="Genomic_DNA"/>
</dbReference>
<dbReference type="InterPro" id="IPR003340">
    <property type="entry name" value="B3_DNA-bd"/>
</dbReference>
<dbReference type="Gene3D" id="2.40.330.10">
    <property type="entry name" value="DNA-binding pseudobarrel domain"/>
    <property type="match status" value="1"/>
</dbReference>
<gene>
    <name evidence="7" type="ORF">Bca52824_009048</name>
</gene>
<evidence type="ECO:0000256" key="6">
    <source>
        <dbReference type="SAM" id="MobiDB-lite"/>
    </source>
</evidence>
<dbReference type="Proteomes" id="UP000886595">
    <property type="component" value="Unassembled WGS sequence"/>
</dbReference>
<evidence type="ECO:0000256" key="5">
    <source>
        <dbReference type="ARBA" id="ARBA00023242"/>
    </source>
</evidence>
<comment type="caution">
    <text evidence="7">The sequence shown here is derived from an EMBL/GenBank/DDBJ whole genome shotgun (WGS) entry which is preliminary data.</text>
</comment>
<dbReference type="PANTHER" id="PTHR31541">
    <property type="entry name" value="B3 DOMAIN PLANT PROTEIN-RELATED"/>
    <property type="match status" value="1"/>
</dbReference>
<dbReference type="AlphaFoldDB" id="A0A8X8B8R2"/>
<name>A0A8X8B8R2_BRACI</name>
<organism evidence="7 8">
    <name type="scientific">Brassica carinata</name>
    <name type="common">Ethiopian mustard</name>
    <name type="synonym">Abyssinian cabbage</name>
    <dbReference type="NCBI Taxonomy" id="52824"/>
    <lineage>
        <taxon>Eukaryota</taxon>
        <taxon>Viridiplantae</taxon>
        <taxon>Streptophyta</taxon>
        <taxon>Embryophyta</taxon>
        <taxon>Tracheophyta</taxon>
        <taxon>Spermatophyta</taxon>
        <taxon>Magnoliopsida</taxon>
        <taxon>eudicotyledons</taxon>
        <taxon>Gunneridae</taxon>
        <taxon>Pentapetalae</taxon>
        <taxon>rosids</taxon>
        <taxon>malvids</taxon>
        <taxon>Brassicales</taxon>
        <taxon>Brassicaceae</taxon>
        <taxon>Brassiceae</taxon>
        <taxon>Brassica</taxon>
    </lineage>
</organism>
<keyword evidence="5" id="KW-0539">Nucleus</keyword>
<evidence type="ECO:0000256" key="2">
    <source>
        <dbReference type="ARBA" id="ARBA00023015"/>
    </source>
</evidence>
<dbReference type="InterPro" id="IPR005508">
    <property type="entry name" value="At2g31720-like"/>
</dbReference>
<evidence type="ECO:0000256" key="4">
    <source>
        <dbReference type="ARBA" id="ARBA00023163"/>
    </source>
</evidence>
<dbReference type="CDD" id="cd10017">
    <property type="entry name" value="B3_DNA"/>
    <property type="match status" value="1"/>
</dbReference>
<dbReference type="GO" id="GO:0003677">
    <property type="term" value="F:DNA binding"/>
    <property type="evidence" value="ECO:0007669"/>
    <property type="project" value="UniProtKB-KW"/>
</dbReference>
<protein>
    <recommendedName>
        <fullName evidence="9">TF-B3 domain-containing protein</fullName>
    </recommendedName>
</protein>
<comment type="subcellular location">
    <subcellularLocation>
        <location evidence="1">Nucleus</location>
    </subcellularLocation>
</comment>
<dbReference type="SUPFAM" id="SSF101936">
    <property type="entry name" value="DNA-binding pseudobarrel domain"/>
    <property type="match status" value="1"/>
</dbReference>
<keyword evidence="8" id="KW-1185">Reference proteome</keyword>
<keyword evidence="4" id="KW-0804">Transcription</keyword>